<evidence type="ECO:0000313" key="3">
    <source>
        <dbReference type="EMBL" id="MQN84752.1"/>
    </source>
</evidence>
<dbReference type="InterPro" id="IPR013762">
    <property type="entry name" value="Integrase-like_cat_sf"/>
</dbReference>
<dbReference type="Pfam" id="PF00589">
    <property type="entry name" value="Phage_integrase"/>
    <property type="match status" value="1"/>
</dbReference>
<dbReference type="Gene3D" id="1.10.443.10">
    <property type="entry name" value="Intergrase catalytic core"/>
    <property type="match status" value="1"/>
</dbReference>
<dbReference type="InterPro" id="IPR002104">
    <property type="entry name" value="Integrase_catalytic"/>
</dbReference>
<proteinExistence type="predicted"/>
<dbReference type="EMBL" id="VZCC01000095">
    <property type="protein sequence ID" value="MQN84752.1"/>
    <property type="molecule type" value="Genomic_DNA"/>
</dbReference>
<comment type="caution">
    <text evidence="3">The sequence shown here is derived from an EMBL/GenBank/DDBJ whole genome shotgun (WGS) entry which is preliminary data.</text>
</comment>
<dbReference type="SUPFAM" id="SSF56349">
    <property type="entry name" value="DNA breaking-rejoining enzymes"/>
    <property type="match status" value="1"/>
</dbReference>
<sequence>MYRYICTVFLVMCSFICTFADEFKIFSAMKQRDYLEWIEAENIIEYLIEDKHYKMGLFVLIGFMTGMRANDILALHWKDIMSGGILYKESSTDRYYQVNFSAETEEKVNKIYQELGKPSLEEHCFISKKKCVYSIQRINVLLKQVSQDYLRGEVLFTTSTLRRTFGREYLKRAGMSSLSTLGVFFNQDSEEFTMNYLRLYSNTLISLPRLCAIIRKQE</sequence>
<organism evidence="3 4">
    <name type="scientific">Segatella copri</name>
    <dbReference type="NCBI Taxonomy" id="165179"/>
    <lineage>
        <taxon>Bacteria</taxon>
        <taxon>Pseudomonadati</taxon>
        <taxon>Bacteroidota</taxon>
        <taxon>Bacteroidia</taxon>
        <taxon>Bacteroidales</taxon>
        <taxon>Prevotellaceae</taxon>
        <taxon>Segatella</taxon>
    </lineage>
</organism>
<dbReference type="GO" id="GO:0003677">
    <property type="term" value="F:DNA binding"/>
    <property type="evidence" value="ECO:0007669"/>
    <property type="project" value="InterPro"/>
</dbReference>
<dbReference type="GO" id="GO:0006310">
    <property type="term" value="P:DNA recombination"/>
    <property type="evidence" value="ECO:0007669"/>
    <property type="project" value="UniProtKB-KW"/>
</dbReference>
<feature type="domain" description="Tyr recombinase" evidence="2">
    <location>
        <begin position="39"/>
        <end position="200"/>
    </location>
</feature>
<protein>
    <submittedName>
        <fullName evidence="3">Tyrosine-type recombinase/integrase</fullName>
    </submittedName>
</protein>
<dbReference type="Proteomes" id="UP000421408">
    <property type="component" value="Unassembled WGS sequence"/>
</dbReference>
<evidence type="ECO:0000259" key="2">
    <source>
        <dbReference type="Pfam" id="PF00589"/>
    </source>
</evidence>
<dbReference type="InterPro" id="IPR011010">
    <property type="entry name" value="DNA_brk_join_enz"/>
</dbReference>
<name>A0AA90ZVN3_9BACT</name>
<dbReference type="AlphaFoldDB" id="A0AA90ZVN3"/>
<reference evidence="4" key="1">
    <citation type="submission" date="2019-09" db="EMBL/GenBank/DDBJ databases">
        <title>Distinct polysaccharide growth profiles of human intestinal Prevotella copri isolates.</title>
        <authorList>
            <person name="Fehlner-Peach H."/>
            <person name="Magnabosco C."/>
            <person name="Raghavan V."/>
            <person name="Scher J.U."/>
            <person name="Tett A."/>
            <person name="Cox L.M."/>
            <person name="Gottsegen C."/>
            <person name="Watters A."/>
            <person name="Wiltshire- Gordon J.D."/>
            <person name="Segata N."/>
            <person name="Bonneau R."/>
            <person name="Littman D.R."/>
        </authorList>
    </citation>
    <scope>NUCLEOTIDE SEQUENCE [LARGE SCALE GENOMIC DNA]</scope>
    <source>
        <strain evidence="4">iAA108</strain>
    </source>
</reference>
<gene>
    <name evidence="3" type="ORF">F7D74_12380</name>
</gene>
<accession>A0AA90ZVN3</accession>
<dbReference type="GO" id="GO:0015074">
    <property type="term" value="P:DNA integration"/>
    <property type="evidence" value="ECO:0007669"/>
    <property type="project" value="InterPro"/>
</dbReference>
<keyword evidence="1" id="KW-0233">DNA recombination</keyword>
<evidence type="ECO:0000313" key="4">
    <source>
        <dbReference type="Proteomes" id="UP000421408"/>
    </source>
</evidence>
<evidence type="ECO:0000256" key="1">
    <source>
        <dbReference type="ARBA" id="ARBA00023172"/>
    </source>
</evidence>